<dbReference type="Proteomes" id="UP000024404">
    <property type="component" value="Unassembled WGS sequence"/>
</dbReference>
<feature type="chain" id="PRO_5045158037" description="MD-2-related lipid-recognition domain-containing protein" evidence="1">
    <location>
        <begin position="22"/>
        <end position="182"/>
    </location>
</feature>
<dbReference type="PANTHER" id="PTHR35573">
    <property type="entry name" value="PROTEIN CBG22129"/>
    <property type="match status" value="1"/>
</dbReference>
<keyword evidence="1" id="KW-0732">Signal</keyword>
<accession>A0A8R1Y4T5</accession>
<proteinExistence type="predicted"/>
<dbReference type="EMBL" id="CMVM020000251">
    <property type="status" value="NOT_ANNOTATED_CDS"/>
    <property type="molecule type" value="Genomic_DNA"/>
</dbReference>
<evidence type="ECO:0000313" key="2">
    <source>
        <dbReference type="EnsemblMetazoa" id="OVOC9058.1"/>
    </source>
</evidence>
<sequence length="182" mass="21121">MSKMLFLILLFVAVNISPCEMACQAPNGTESNFVWVPCSNESTIYHNIMIVDKNYKRIYPINAMKPFIILTNITNTGGQIDNVESTIKLYKWGGWLGCRWHRIPTLGILDNLVKCNKTVRCPIQRGQQRLPLIFDFSEIRFLIEMLPNNVPYMIHLEIFDQNKKLRTCMDILSIIKTRNNPK</sequence>
<evidence type="ECO:0000313" key="3">
    <source>
        <dbReference type="Proteomes" id="UP000024404"/>
    </source>
</evidence>
<protein>
    <recommendedName>
        <fullName evidence="4">MD-2-related lipid-recognition domain-containing protein</fullName>
    </recommendedName>
</protein>
<dbReference type="OMA" id="KLYKWGG"/>
<name>A0A8R1Y4T5_ONCVO</name>
<evidence type="ECO:0008006" key="4">
    <source>
        <dbReference type="Google" id="ProtNLM"/>
    </source>
</evidence>
<keyword evidence="3" id="KW-1185">Reference proteome</keyword>
<dbReference type="EnsemblMetazoa" id="OVOC9058.1">
    <property type="protein sequence ID" value="OVOC9058.1"/>
    <property type="gene ID" value="WBGene00245867"/>
</dbReference>
<evidence type="ECO:0000256" key="1">
    <source>
        <dbReference type="SAM" id="SignalP"/>
    </source>
</evidence>
<reference evidence="3" key="1">
    <citation type="submission" date="2013-10" db="EMBL/GenBank/DDBJ databases">
        <title>Genome sequencing of Onchocerca volvulus.</title>
        <authorList>
            <person name="Cotton J."/>
            <person name="Tsai J."/>
            <person name="Stanley E."/>
            <person name="Tracey A."/>
            <person name="Holroyd N."/>
            <person name="Lustigman S."/>
            <person name="Berriman M."/>
        </authorList>
    </citation>
    <scope>NUCLEOTIDE SEQUENCE</scope>
</reference>
<reference evidence="2" key="2">
    <citation type="submission" date="2022-06" db="UniProtKB">
        <authorList>
            <consortium name="EnsemblMetazoa"/>
        </authorList>
    </citation>
    <scope>IDENTIFICATION</scope>
</reference>
<feature type="signal peptide" evidence="1">
    <location>
        <begin position="1"/>
        <end position="21"/>
    </location>
</feature>
<organism evidence="2 3">
    <name type="scientific">Onchocerca volvulus</name>
    <dbReference type="NCBI Taxonomy" id="6282"/>
    <lineage>
        <taxon>Eukaryota</taxon>
        <taxon>Metazoa</taxon>
        <taxon>Ecdysozoa</taxon>
        <taxon>Nematoda</taxon>
        <taxon>Chromadorea</taxon>
        <taxon>Rhabditida</taxon>
        <taxon>Spirurina</taxon>
        <taxon>Spiruromorpha</taxon>
        <taxon>Filarioidea</taxon>
        <taxon>Onchocercidae</taxon>
        <taxon>Onchocerca</taxon>
    </lineage>
</organism>
<dbReference type="AlphaFoldDB" id="A0A8R1Y4T5"/>